<feature type="transmembrane region" description="Helical" evidence="11">
    <location>
        <begin position="539"/>
        <end position="564"/>
    </location>
</feature>
<keyword evidence="5" id="KW-0547">Nucleotide-binding</keyword>
<dbReference type="GO" id="GO:0008234">
    <property type="term" value="F:cysteine-type peptidase activity"/>
    <property type="evidence" value="ECO:0007669"/>
    <property type="project" value="UniProtKB-KW"/>
</dbReference>
<evidence type="ECO:0000259" key="14">
    <source>
        <dbReference type="PROSITE" id="PS50990"/>
    </source>
</evidence>
<dbReference type="SMART" id="SM00382">
    <property type="entry name" value="AAA"/>
    <property type="match status" value="1"/>
</dbReference>
<feature type="domain" description="Peptidase C39" evidence="14">
    <location>
        <begin position="273"/>
        <end position="399"/>
    </location>
</feature>
<dbReference type="Gene3D" id="2.60.120.10">
    <property type="entry name" value="Jelly Rolls"/>
    <property type="match status" value="1"/>
</dbReference>
<dbReference type="PROSITE" id="PS50990">
    <property type="entry name" value="PEPTIDASE_C39"/>
    <property type="match status" value="1"/>
</dbReference>
<dbReference type="InterPro" id="IPR039421">
    <property type="entry name" value="Type_1_exporter"/>
</dbReference>
<organism evidence="15 16">
    <name type="scientific">Prochlorococcus marinus str. MIT 9302</name>
    <dbReference type="NCBI Taxonomy" id="74545"/>
    <lineage>
        <taxon>Bacteria</taxon>
        <taxon>Bacillati</taxon>
        <taxon>Cyanobacteriota</taxon>
        <taxon>Cyanophyceae</taxon>
        <taxon>Synechococcales</taxon>
        <taxon>Prochlorococcaceae</taxon>
        <taxon>Prochlorococcus</taxon>
    </lineage>
</organism>
<evidence type="ECO:0000256" key="7">
    <source>
        <dbReference type="ARBA" id="ARBA00022807"/>
    </source>
</evidence>
<dbReference type="InterPro" id="IPR027417">
    <property type="entry name" value="P-loop_NTPase"/>
</dbReference>
<dbReference type="CDD" id="cd18782">
    <property type="entry name" value="ABC_6TM_PrtD_LapB_HlyB_like"/>
    <property type="match status" value="1"/>
</dbReference>
<dbReference type="AlphaFoldDB" id="A0A0A2ABW4"/>
<gene>
    <name evidence="15" type="ORF">EU96_0302</name>
</gene>
<evidence type="ECO:0000256" key="6">
    <source>
        <dbReference type="ARBA" id="ARBA00022801"/>
    </source>
</evidence>
<feature type="transmembrane region" description="Helical" evidence="11">
    <location>
        <begin position="425"/>
        <end position="445"/>
    </location>
</feature>
<dbReference type="OrthoDB" id="544620at2"/>
<protein>
    <submittedName>
        <fullName evidence="15">ABC-type multidrug transport system</fullName>
    </submittedName>
</protein>
<comment type="caution">
    <text evidence="15">The sequence shown here is derived from an EMBL/GenBank/DDBJ whole genome shotgun (WGS) entry which is preliminary data.</text>
</comment>
<evidence type="ECO:0000256" key="9">
    <source>
        <dbReference type="ARBA" id="ARBA00022989"/>
    </source>
</evidence>
<dbReference type="Gene3D" id="1.20.1560.10">
    <property type="entry name" value="ABC transporter type 1, transmembrane domain"/>
    <property type="match status" value="1"/>
</dbReference>
<dbReference type="Proteomes" id="UP000030445">
    <property type="component" value="Unassembled WGS sequence"/>
</dbReference>
<dbReference type="PANTHER" id="PTHR43394:SF1">
    <property type="entry name" value="ATP-BINDING CASSETTE SUB-FAMILY B MEMBER 10, MITOCHONDRIAL"/>
    <property type="match status" value="1"/>
</dbReference>
<evidence type="ECO:0000313" key="16">
    <source>
        <dbReference type="Proteomes" id="UP000030445"/>
    </source>
</evidence>
<dbReference type="GO" id="GO:0006508">
    <property type="term" value="P:proteolysis"/>
    <property type="evidence" value="ECO:0007669"/>
    <property type="project" value="InterPro"/>
</dbReference>
<keyword evidence="3" id="KW-1003">Cell membrane</keyword>
<keyword evidence="7" id="KW-0788">Thiol protease</keyword>
<dbReference type="InterPro" id="IPR017871">
    <property type="entry name" value="ABC_transporter-like_CS"/>
</dbReference>
<evidence type="ECO:0000256" key="8">
    <source>
        <dbReference type="ARBA" id="ARBA00022840"/>
    </source>
</evidence>
<dbReference type="Gene3D" id="3.90.70.10">
    <property type="entry name" value="Cysteine proteinases"/>
    <property type="match status" value="1"/>
</dbReference>
<feature type="domain" description="ABC transporter" evidence="12">
    <location>
        <begin position="747"/>
        <end position="982"/>
    </location>
</feature>
<evidence type="ECO:0000256" key="4">
    <source>
        <dbReference type="ARBA" id="ARBA00022692"/>
    </source>
</evidence>
<evidence type="ECO:0000256" key="10">
    <source>
        <dbReference type="ARBA" id="ARBA00023136"/>
    </source>
</evidence>
<dbReference type="InterPro" id="IPR014710">
    <property type="entry name" value="RmlC-like_jellyroll"/>
</dbReference>
<sequence>MNEEIQNFKKWKPLSDLNTDIKTDLLKKIRPISFNMGTLIWDFNSLPNGIILIIDGKIREVYRNENKEIYTIKNYQNNEIVGITELLRGVNDCAFIASENTKGYLIPSFDFLRNFLTNYELISKFKEISFQEIISLFISNPNSFNLEFLELINLIKKSEFTKKDITLLNPGNQKIKINKNQNFLVSTNNIENYPLGSIIKDSQNVTVKGKLPARLVAFRGQELNNFLLNKSQITNSFSENLDTNNKINITEQSIEAFQDLYGNLKENIQFPHQEGKGTINETTACLRMLCRYYDLPFRREVIRNILNSYLNKSPQKFLNIEFICSLIELTGISSNPINPKDINYLKRASFPILSYYKNNLSIIWGYKNKRFIISNPSQGQKLVSTEELLKDKEFFNTPKLSFEILNRERTKSFDFKWFIPYVKNYKYTFIQVIIASFFFQLLGLFNPLLIQQIIDAVINQGNISSLNILGILLVTMSLAQALIGSLRTYIFSDVTNRIDISLGSKVINHLLRLPIKYFIKRQVGEVSSRLNELENIRHFLTSTALTAILDGFFSFIYIAVMVLYSLKLTIVSLVSVPLLALIAITLTPIIKNQLKNKAEARAKVQSQIVELLSGIETVKNQNIELISEWRWKKLYGKEVNSSFKNIITSSSISYFSQFLSQVSGLLVIWVGATLVLKGELTLGQLIAFRILSGYVTTPLLRLSSIWQNFQETCLSIERLSDVIDYKKEDDEIEDFDKPPLPSLSGKIEYKSVFYTFQKNQPAIISNISLNIKEKSFVGIVGESGSGKSTLLKLLPRLINPDSGKILIDNFDISKVNLKSLRSQIGIVSQESILFNQSVQSNISLVKPEATFEEILFAAKLAEADKFINQLPNGYGTIIGEKGSILSGGQKQRISIARTILKKPKLLILDESTSSLDLKTESKILNNIFTNYKESTIIFITHRIMNLIKADNIFVLDNGILKQAGKHKDLINEDGIYKNLYNQQFKN</sequence>
<dbReference type="InterPro" id="IPR036640">
    <property type="entry name" value="ABC1_TM_sf"/>
</dbReference>
<dbReference type="Pfam" id="PF03412">
    <property type="entry name" value="Peptidase_C39"/>
    <property type="match status" value="1"/>
</dbReference>
<dbReference type="InterPro" id="IPR011527">
    <property type="entry name" value="ABC1_TM_dom"/>
</dbReference>
<dbReference type="GO" id="GO:0005524">
    <property type="term" value="F:ATP binding"/>
    <property type="evidence" value="ECO:0007669"/>
    <property type="project" value="UniProtKB-KW"/>
</dbReference>
<dbReference type="InterPro" id="IPR018490">
    <property type="entry name" value="cNMP-bd_dom_sf"/>
</dbReference>
<dbReference type="Pfam" id="PF00664">
    <property type="entry name" value="ABC_membrane"/>
    <property type="match status" value="1"/>
</dbReference>
<evidence type="ECO:0000259" key="13">
    <source>
        <dbReference type="PROSITE" id="PS50929"/>
    </source>
</evidence>
<evidence type="ECO:0000256" key="3">
    <source>
        <dbReference type="ARBA" id="ARBA00022475"/>
    </source>
</evidence>
<proteinExistence type="predicted"/>
<dbReference type="InterPro" id="IPR003439">
    <property type="entry name" value="ABC_transporter-like_ATP-bd"/>
</dbReference>
<dbReference type="InterPro" id="IPR005074">
    <property type="entry name" value="Peptidase_C39"/>
</dbReference>
<dbReference type="PROSITE" id="PS00211">
    <property type="entry name" value="ABC_TRANSPORTER_1"/>
    <property type="match status" value="1"/>
</dbReference>
<evidence type="ECO:0000256" key="5">
    <source>
        <dbReference type="ARBA" id="ARBA00022741"/>
    </source>
</evidence>
<evidence type="ECO:0000313" key="15">
    <source>
        <dbReference type="EMBL" id="KGF98341.1"/>
    </source>
</evidence>
<dbReference type="GO" id="GO:0005886">
    <property type="term" value="C:plasma membrane"/>
    <property type="evidence" value="ECO:0007669"/>
    <property type="project" value="UniProtKB-SubCell"/>
</dbReference>
<dbReference type="GO" id="GO:0015421">
    <property type="term" value="F:ABC-type oligopeptide transporter activity"/>
    <property type="evidence" value="ECO:0007669"/>
    <property type="project" value="TreeGrafter"/>
</dbReference>
<dbReference type="PROSITE" id="PS50893">
    <property type="entry name" value="ABC_TRANSPORTER_2"/>
    <property type="match status" value="1"/>
</dbReference>
<reference evidence="16" key="1">
    <citation type="journal article" date="2014" name="Sci. Data">
        <title>Genomes of diverse isolates of the marine cyanobacterium Prochlorococcus.</title>
        <authorList>
            <person name="Biller S."/>
            <person name="Berube P."/>
            <person name="Thompson J."/>
            <person name="Kelly L."/>
            <person name="Roggensack S."/>
            <person name="Awad L."/>
            <person name="Roache-Johnson K."/>
            <person name="Ding H."/>
            <person name="Giovannoni S.J."/>
            <person name="Moore L.R."/>
            <person name="Chisholm S.W."/>
        </authorList>
    </citation>
    <scope>NUCLEOTIDE SEQUENCE [LARGE SCALE GENOMIC DNA]</scope>
    <source>
        <strain evidence="16">MIT 9302</strain>
    </source>
</reference>
<feature type="transmembrane region" description="Helical" evidence="11">
    <location>
        <begin position="570"/>
        <end position="590"/>
    </location>
</feature>
<dbReference type="SUPFAM" id="SSF52540">
    <property type="entry name" value="P-loop containing nucleoside triphosphate hydrolases"/>
    <property type="match status" value="1"/>
</dbReference>
<keyword evidence="10 11" id="KW-0472">Membrane</keyword>
<dbReference type="FunFam" id="3.40.50.300:FF:000221">
    <property type="entry name" value="Multidrug ABC transporter ATP-binding protein"/>
    <property type="match status" value="1"/>
</dbReference>
<accession>A0A0A2ABW4</accession>
<dbReference type="InterPro" id="IPR003593">
    <property type="entry name" value="AAA+_ATPase"/>
</dbReference>
<dbReference type="PANTHER" id="PTHR43394">
    <property type="entry name" value="ATP-DEPENDENT PERMEASE MDL1, MITOCHONDRIAL"/>
    <property type="match status" value="1"/>
</dbReference>
<keyword evidence="4 11" id="KW-0812">Transmembrane</keyword>
<dbReference type="SUPFAM" id="SSF51206">
    <property type="entry name" value="cAMP-binding domain-like"/>
    <property type="match status" value="1"/>
</dbReference>
<evidence type="ECO:0000256" key="1">
    <source>
        <dbReference type="ARBA" id="ARBA00004651"/>
    </source>
</evidence>
<dbReference type="eggNOG" id="COG2274">
    <property type="taxonomic scope" value="Bacteria"/>
</dbReference>
<feature type="domain" description="ABC transmembrane type-1" evidence="13">
    <location>
        <begin position="430"/>
        <end position="711"/>
    </location>
</feature>
<feature type="transmembrane region" description="Helical" evidence="11">
    <location>
        <begin position="465"/>
        <end position="483"/>
    </location>
</feature>
<keyword evidence="2" id="KW-0813">Transport</keyword>
<keyword evidence="8" id="KW-0067">ATP-binding</keyword>
<dbReference type="SUPFAM" id="SSF90123">
    <property type="entry name" value="ABC transporter transmembrane region"/>
    <property type="match status" value="1"/>
</dbReference>
<dbReference type="STRING" id="74545.EU96_0302"/>
<keyword evidence="6" id="KW-0378">Hydrolase</keyword>
<keyword evidence="7" id="KW-0645">Protease</keyword>
<evidence type="ECO:0000256" key="2">
    <source>
        <dbReference type="ARBA" id="ARBA00022448"/>
    </source>
</evidence>
<dbReference type="GO" id="GO:0016887">
    <property type="term" value="F:ATP hydrolysis activity"/>
    <property type="evidence" value="ECO:0007669"/>
    <property type="project" value="InterPro"/>
</dbReference>
<dbReference type="EMBL" id="JNAM01000005">
    <property type="protein sequence ID" value="KGF98341.1"/>
    <property type="molecule type" value="Genomic_DNA"/>
</dbReference>
<dbReference type="Pfam" id="PF00005">
    <property type="entry name" value="ABC_tran"/>
    <property type="match status" value="1"/>
</dbReference>
<dbReference type="PROSITE" id="PS50929">
    <property type="entry name" value="ABC_TM1F"/>
    <property type="match status" value="1"/>
</dbReference>
<dbReference type="RefSeq" id="WP_032525928.1">
    <property type="nucleotide sequence ID" value="NZ_CP138951.1"/>
</dbReference>
<keyword evidence="9 11" id="KW-1133">Transmembrane helix</keyword>
<evidence type="ECO:0000259" key="12">
    <source>
        <dbReference type="PROSITE" id="PS50893"/>
    </source>
</evidence>
<comment type="subcellular location">
    <subcellularLocation>
        <location evidence="1">Cell membrane</location>
        <topology evidence="1">Multi-pass membrane protein</topology>
    </subcellularLocation>
</comment>
<dbReference type="Gene3D" id="3.40.50.300">
    <property type="entry name" value="P-loop containing nucleotide triphosphate hydrolases"/>
    <property type="match status" value="1"/>
</dbReference>
<name>A0A0A2ABW4_PROMR</name>
<evidence type="ECO:0000256" key="11">
    <source>
        <dbReference type="SAM" id="Phobius"/>
    </source>
</evidence>